<dbReference type="STRING" id="500637.PROVRUST_06388"/>
<dbReference type="AlphaFoldDB" id="D1P2G4"/>
<dbReference type="EMBL" id="ABXV02000023">
    <property type="protein sequence ID" value="EFB72319.1"/>
    <property type="molecule type" value="Genomic_DNA"/>
</dbReference>
<proteinExistence type="predicted"/>
<protein>
    <submittedName>
        <fullName evidence="1">Uncharacterized protein</fullName>
    </submittedName>
</protein>
<keyword evidence="2" id="KW-1185">Reference proteome</keyword>
<name>D1P2G4_9GAMM</name>
<gene>
    <name evidence="1" type="ORF">PROVRUST_06388</name>
</gene>
<comment type="caution">
    <text evidence="1">The sequence shown here is derived from an EMBL/GenBank/DDBJ whole genome shotgun (WGS) entry which is preliminary data.</text>
</comment>
<evidence type="ECO:0000313" key="1">
    <source>
        <dbReference type="EMBL" id="EFB72319.1"/>
    </source>
</evidence>
<organism evidence="1 2">
    <name type="scientific">Providencia rustigianii DSM 4541</name>
    <dbReference type="NCBI Taxonomy" id="500637"/>
    <lineage>
        <taxon>Bacteria</taxon>
        <taxon>Pseudomonadati</taxon>
        <taxon>Pseudomonadota</taxon>
        <taxon>Gammaproteobacteria</taxon>
        <taxon>Enterobacterales</taxon>
        <taxon>Morganellaceae</taxon>
        <taxon>Providencia</taxon>
    </lineage>
</organism>
<dbReference type="HOGENOM" id="CLU_3294965_0_0_6"/>
<reference evidence="1" key="1">
    <citation type="submission" date="2009-12" db="EMBL/GenBank/DDBJ databases">
        <authorList>
            <person name="Weinstock G."/>
            <person name="Sodergren E."/>
            <person name="Clifton S."/>
            <person name="Fulton L."/>
            <person name="Fulton B."/>
            <person name="Courtney L."/>
            <person name="Fronick C."/>
            <person name="Harrison M."/>
            <person name="Strong C."/>
            <person name="Farmer C."/>
            <person name="Delahaunty K."/>
            <person name="Markovic C."/>
            <person name="Hall O."/>
            <person name="Minx P."/>
            <person name="Tomlinson C."/>
            <person name="Mitreva M."/>
            <person name="Nelson J."/>
            <person name="Hou S."/>
            <person name="Wollam A."/>
            <person name="Pepin K.H."/>
            <person name="Johnson M."/>
            <person name="Bhonagiri V."/>
            <person name="Nash W.E."/>
            <person name="Warren W."/>
            <person name="Chinwalla A."/>
            <person name="Mardis E.R."/>
            <person name="Wilson R.K."/>
        </authorList>
    </citation>
    <scope>NUCLEOTIDE SEQUENCE [LARGE SCALE GENOMIC DNA]</scope>
    <source>
        <strain evidence="1">DSM 4541</strain>
    </source>
</reference>
<sequence>MTGYYLLLIYLVLRFNDTSIVDDLCGIANLGNFHKNCLIK</sequence>
<dbReference type="Proteomes" id="UP000005512">
    <property type="component" value="Unassembled WGS sequence"/>
</dbReference>
<evidence type="ECO:0000313" key="2">
    <source>
        <dbReference type="Proteomes" id="UP000005512"/>
    </source>
</evidence>
<accession>D1P2G4</accession>